<evidence type="ECO:0000256" key="4">
    <source>
        <dbReference type="ARBA" id="ARBA00012809"/>
    </source>
</evidence>
<dbReference type="UniPathway" id="UPA00031">
    <property type="reaction ID" value="UER00010"/>
</dbReference>
<dbReference type="PANTHER" id="PTHR21235:SF2">
    <property type="entry name" value="IMIDAZOLE GLYCEROL PHOSPHATE SYNTHASE HISHF"/>
    <property type="match status" value="1"/>
</dbReference>
<dbReference type="InterPro" id="IPR011060">
    <property type="entry name" value="RibuloseP-bd_barrel"/>
</dbReference>
<comment type="subunit">
    <text evidence="3">Heterodimer of HisH and HisF.</text>
</comment>
<evidence type="ECO:0000256" key="3">
    <source>
        <dbReference type="ARBA" id="ARBA00011152"/>
    </source>
</evidence>
<comment type="similarity">
    <text evidence="2 11">Belongs to the HisA/HisF family.</text>
</comment>
<evidence type="ECO:0000256" key="5">
    <source>
        <dbReference type="ARBA" id="ARBA00022605"/>
    </source>
</evidence>
<evidence type="ECO:0000313" key="13">
    <source>
        <dbReference type="Proteomes" id="UP000034543"/>
    </source>
</evidence>
<comment type="function">
    <text evidence="8">IGPS catalyzes the conversion of PRFAR and glutamine to IGP, AICAR and glutamate. The HisF subunit catalyzes the cyclization activity that produces IGP and AICAR from PRFAR using the ammonia provided by the HisH subunit.</text>
</comment>
<evidence type="ECO:0000256" key="1">
    <source>
        <dbReference type="ARBA" id="ARBA00005091"/>
    </source>
</evidence>
<keyword evidence="6 11" id="KW-0368">Histidine biosynthesis</keyword>
<comment type="catalytic activity">
    <reaction evidence="10">
        <text>5-[(5-phospho-1-deoxy-D-ribulos-1-ylimino)methylamino]-1-(5-phospho-beta-D-ribosyl)imidazole-4-carboxamide + L-glutamine = D-erythro-1-(imidazol-4-yl)glycerol 3-phosphate + 5-amino-1-(5-phospho-beta-D-ribosyl)imidazole-4-carboxamide + L-glutamate + H(+)</text>
        <dbReference type="Rhea" id="RHEA:24793"/>
        <dbReference type="ChEBI" id="CHEBI:15378"/>
        <dbReference type="ChEBI" id="CHEBI:29985"/>
        <dbReference type="ChEBI" id="CHEBI:58278"/>
        <dbReference type="ChEBI" id="CHEBI:58359"/>
        <dbReference type="ChEBI" id="CHEBI:58475"/>
        <dbReference type="ChEBI" id="CHEBI:58525"/>
        <dbReference type="EC" id="4.3.2.10"/>
    </reaction>
</comment>
<dbReference type="EC" id="4.3.2.10" evidence="4"/>
<comment type="caution">
    <text evidence="12">The sequence shown here is derived from an EMBL/GenBank/DDBJ whole genome shotgun (WGS) entry which is preliminary data.</text>
</comment>
<comment type="pathway">
    <text evidence="1">Amino-acid biosynthesis; L-histidine biosynthesis; L-histidine from 5-phospho-alpha-D-ribose 1-diphosphate: step 5/9.</text>
</comment>
<dbReference type="EMBL" id="LCFB01000001">
    <property type="protein sequence ID" value="KKS86326.1"/>
    <property type="molecule type" value="Genomic_DNA"/>
</dbReference>
<proteinExistence type="inferred from homology"/>
<dbReference type="AlphaFoldDB" id="A0A0G1ETB6"/>
<dbReference type="InterPro" id="IPR004651">
    <property type="entry name" value="HisF"/>
</dbReference>
<dbReference type="STRING" id="1618436.UV59_C0001G0049"/>
<protein>
    <recommendedName>
        <fullName evidence="4">imidazole glycerol-phosphate synthase</fullName>
        <ecNumber evidence="4">4.3.2.10</ecNumber>
    </recommendedName>
    <alternativeName>
        <fullName evidence="9">IGP synthase cyclase subunit</fullName>
    </alternativeName>
</protein>
<keyword evidence="5 11" id="KW-0028">Amino-acid biosynthesis</keyword>
<dbReference type="InterPro" id="IPR006062">
    <property type="entry name" value="His_biosynth"/>
</dbReference>
<evidence type="ECO:0000256" key="2">
    <source>
        <dbReference type="ARBA" id="ARBA00009667"/>
    </source>
</evidence>
<sequence>MKKKRIIPILLLKNGWLVQSKEFSRFQNLGNPVTSVKRISEWAADELIYLDISRDNSYDLRRDDLGHPNRHTIFEILDDVSKMANMPITVGGGIKTLNDIQKRLAKGADKVAINTAALANLNFVTNSAKEFGSQCIVISIDVKLFDNVYAVMSHYGQKRTQYDPVTWAKLVEKSGAGELLLNSIDRDGMKTGYDIQLLNSVVSAVSIPVIACGGVGEWSHFAEALEKTKVDAIAAANIFQYSDQSVYLAKKYLYEHSFPVRPPDLMLI</sequence>
<dbReference type="CDD" id="cd04731">
    <property type="entry name" value="HisF"/>
    <property type="match status" value="1"/>
</dbReference>
<evidence type="ECO:0000256" key="6">
    <source>
        <dbReference type="ARBA" id="ARBA00023102"/>
    </source>
</evidence>
<gene>
    <name evidence="12" type="ORF">UV59_C0001G0049</name>
</gene>
<dbReference type="Gene3D" id="3.20.20.70">
    <property type="entry name" value="Aldolase class I"/>
    <property type="match status" value="1"/>
</dbReference>
<dbReference type="GO" id="GO:0000107">
    <property type="term" value="F:imidazoleglycerol-phosphate synthase activity"/>
    <property type="evidence" value="ECO:0007669"/>
    <property type="project" value="InterPro"/>
</dbReference>
<dbReference type="InterPro" id="IPR050064">
    <property type="entry name" value="IGPS_HisA/HisF"/>
</dbReference>
<evidence type="ECO:0000313" key="12">
    <source>
        <dbReference type="EMBL" id="KKS86326.1"/>
    </source>
</evidence>
<dbReference type="PATRIC" id="fig|1618436.3.peg.51"/>
<evidence type="ECO:0000256" key="10">
    <source>
        <dbReference type="ARBA" id="ARBA00047838"/>
    </source>
</evidence>
<dbReference type="GO" id="GO:0000105">
    <property type="term" value="P:L-histidine biosynthetic process"/>
    <property type="evidence" value="ECO:0007669"/>
    <property type="project" value="UniProtKB-UniPathway"/>
</dbReference>
<dbReference type="SUPFAM" id="SSF51366">
    <property type="entry name" value="Ribulose-phoshate binding barrel"/>
    <property type="match status" value="1"/>
</dbReference>
<evidence type="ECO:0000256" key="7">
    <source>
        <dbReference type="ARBA" id="ARBA00023239"/>
    </source>
</evidence>
<evidence type="ECO:0000256" key="8">
    <source>
        <dbReference type="ARBA" id="ARBA00025475"/>
    </source>
</evidence>
<organism evidence="12 13">
    <name type="scientific">Candidatus Gottesmanbacteria bacterium GW2011_GWA1_43_11</name>
    <dbReference type="NCBI Taxonomy" id="1618436"/>
    <lineage>
        <taxon>Bacteria</taxon>
        <taxon>Candidatus Gottesmaniibacteriota</taxon>
    </lineage>
</organism>
<dbReference type="Pfam" id="PF00977">
    <property type="entry name" value="His_biosynth"/>
    <property type="match status" value="1"/>
</dbReference>
<name>A0A0G1ETB6_9BACT</name>
<dbReference type="PANTHER" id="PTHR21235">
    <property type="entry name" value="IMIDAZOLE GLYCEROL PHOSPHATE SYNTHASE SUBUNIT HISF/H IGP SYNTHASE SUBUNIT HISF/H"/>
    <property type="match status" value="1"/>
</dbReference>
<accession>A0A0G1ETB6</accession>
<keyword evidence="7" id="KW-0456">Lyase</keyword>
<evidence type="ECO:0000256" key="9">
    <source>
        <dbReference type="ARBA" id="ARBA00030264"/>
    </source>
</evidence>
<reference evidence="12 13" key="1">
    <citation type="journal article" date="2015" name="Nature">
        <title>rRNA introns, odd ribosomes, and small enigmatic genomes across a large radiation of phyla.</title>
        <authorList>
            <person name="Brown C.T."/>
            <person name="Hug L.A."/>
            <person name="Thomas B.C."/>
            <person name="Sharon I."/>
            <person name="Castelle C.J."/>
            <person name="Singh A."/>
            <person name="Wilkins M.J."/>
            <person name="Williams K.H."/>
            <person name="Banfield J.F."/>
        </authorList>
    </citation>
    <scope>NUCLEOTIDE SEQUENCE [LARGE SCALE GENOMIC DNA]</scope>
</reference>
<dbReference type="GO" id="GO:0016829">
    <property type="term" value="F:lyase activity"/>
    <property type="evidence" value="ECO:0007669"/>
    <property type="project" value="UniProtKB-KW"/>
</dbReference>
<dbReference type="InterPro" id="IPR013785">
    <property type="entry name" value="Aldolase_TIM"/>
</dbReference>
<dbReference type="Proteomes" id="UP000034543">
    <property type="component" value="Unassembled WGS sequence"/>
</dbReference>
<evidence type="ECO:0000256" key="11">
    <source>
        <dbReference type="RuleBase" id="RU003657"/>
    </source>
</evidence>